<sequence length="132" mass="15424">MRTLFLKMFIPILFIGLFLTMNVDSHYMAAEAPAIDEQQTLNELEAEVTEKLVPYEKQLADAEEALHRLIAKLERQETISFEQYQQYQSTLDELIRRLNTISQEIAAESTLLSNKFEDLLRVQKKIDEMDVK</sequence>
<accession>A0ABN4XNK0</accession>
<dbReference type="Proteomes" id="UP000189661">
    <property type="component" value="Chromosome"/>
</dbReference>
<reference evidence="2 3" key="1">
    <citation type="submission" date="2017-01" db="EMBL/GenBank/DDBJ databases">
        <title>Planococcus faecalis genome complete sequence.</title>
        <authorList>
            <person name="Lee P.C."/>
        </authorList>
    </citation>
    <scope>NUCLEOTIDE SEQUENCE [LARGE SCALE GENOMIC DNA]</scope>
    <source>
        <strain evidence="2 3">AJ003</strain>
    </source>
</reference>
<dbReference type="RefSeq" id="WP_078080621.1">
    <property type="nucleotide sequence ID" value="NZ_CP019401.1"/>
</dbReference>
<proteinExistence type="predicted"/>
<name>A0ABN4XNK0_9BACL</name>
<dbReference type="EMBL" id="CP019401">
    <property type="protein sequence ID" value="AQU80138.1"/>
    <property type="molecule type" value="Genomic_DNA"/>
</dbReference>
<evidence type="ECO:0000256" key="1">
    <source>
        <dbReference type="SAM" id="Coils"/>
    </source>
</evidence>
<gene>
    <name evidence="2" type="ORF">AJGP001_12995</name>
</gene>
<keyword evidence="1" id="KW-0175">Coiled coil</keyword>
<keyword evidence="3" id="KW-1185">Reference proteome</keyword>
<evidence type="ECO:0000313" key="2">
    <source>
        <dbReference type="EMBL" id="AQU80138.1"/>
    </source>
</evidence>
<feature type="coiled-coil region" evidence="1">
    <location>
        <begin position="56"/>
        <end position="104"/>
    </location>
</feature>
<organism evidence="2 3">
    <name type="scientific">Planococcus faecalis</name>
    <dbReference type="NCBI Taxonomy" id="1598147"/>
    <lineage>
        <taxon>Bacteria</taxon>
        <taxon>Bacillati</taxon>
        <taxon>Bacillota</taxon>
        <taxon>Bacilli</taxon>
        <taxon>Bacillales</taxon>
        <taxon>Caryophanaceae</taxon>
        <taxon>Planococcus</taxon>
    </lineage>
</organism>
<evidence type="ECO:0000313" key="3">
    <source>
        <dbReference type="Proteomes" id="UP000189661"/>
    </source>
</evidence>
<protein>
    <submittedName>
        <fullName evidence="2">Uncharacterized protein</fullName>
    </submittedName>
</protein>